<evidence type="ECO:0000256" key="7">
    <source>
        <dbReference type="RuleBase" id="RU361193"/>
    </source>
</evidence>
<dbReference type="SUPFAM" id="SSF48225">
    <property type="entry name" value="Seven-hairpin glycosidases"/>
    <property type="match status" value="1"/>
</dbReference>
<evidence type="ECO:0000256" key="3">
    <source>
        <dbReference type="ARBA" id="ARBA00022824"/>
    </source>
</evidence>
<feature type="region of interest" description="Disordered" evidence="8">
    <location>
        <begin position="910"/>
        <end position="970"/>
    </location>
</feature>
<dbReference type="InterPro" id="IPR036026">
    <property type="entry name" value="Seven-hairpin_glycosidases"/>
</dbReference>
<dbReference type="Gene3D" id="1.50.10.10">
    <property type="match status" value="1"/>
</dbReference>
<dbReference type="VEuPathDB" id="FungiDB:SPBR_06421"/>
<evidence type="ECO:0000256" key="2">
    <source>
        <dbReference type="ARBA" id="ARBA00007658"/>
    </source>
</evidence>
<dbReference type="Proteomes" id="UP000031575">
    <property type="component" value="Unassembled WGS sequence"/>
</dbReference>
<feature type="active site" evidence="5">
    <location>
        <position position="367"/>
    </location>
</feature>
<dbReference type="EC" id="3.2.1.-" evidence="7"/>
<dbReference type="InterPro" id="IPR044674">
    <property type="entry name" value="EDEM1/2/3"/>
</dbReference>
<dbReference type="OrthoDB" id="8118055at2759"/>
<evidence type="ECO:0000313" key="9">
    <source>
        <dbReference type="EMBL" id="KIH89466.1"/>
    </source>
</evidence>
<evidence type="ECO:0000256" key="6">
    <source>
        <dbReference type="PIRSR" id="PIRSR601382-2"/>
    </source>
</evidence>
<comment type="similarity">
    <text evidence="2 7">Belongs to the glycosyl hydrolase 47 family.</text>
</comment>
<dbReference type="EMBL" id="AWTV01000009">
    <property type="protein sequence ID" value="KIH89466.1"/>
    <property type="molecule type" value="Genomic_DNA"/>
</dbReference>
<dbReference type="GO" id="GO:0004571">
    <property type="term" value="F:mannosyl-oligosaccharide 1,2-alpha-mannosidase activity"/>
    <property type="evidence" value="ECO:0007669"/>
    <property type="project" value="InterPro"/>
</dbReference>
<comment type="cofactor">
    <cofactor evidence="6">
        <name>Ca(2+)</name>
        <dbReference type="ChEBI" id="CHEBI:29108"/>
    </cofactor>
</comment>
<dbReference type="GO" id="GO:0005509">
    <property type="term" value="F:calcium ion binding"/>
    <property type="evidence" value="ECO:0007669"/>
    <property type="project" value="InterPro"/>
</dbReference>
<dbReference type="GO" id="GO:1904380">
    <property type="term" value="P:endoplasmic reticulum mannose trimming"/>
    <property type="evidence" value="ECO:0007669"/>
    <property type="project" value="InterPro"/>
</dbReference>
<dbReference type="UniPathway" id="UPA00378"/>
<feature type="region of interest" description="Disordered" evidence="8">
    <location>
        <begin position="631"/>
        <end position="703"/>
    </location>
</feature>
<feature type="active site" description="Proton donor" evidence="5">
    <location>
        <position position="515"/>
    </location>
</feature>
<feature type="compositionally biased region" description="Basic and acidic residues" evidence="8">
    <location>
        <begin position="635"/>
        <end position="655"/>
    </location>
</feature>
<feature type="region of interest" description="Disordered" evidence="8">
    <location>
        <begin position="997"/>
        <end position="1031"/>
    </location>
</feature>
<proteinExistence type="inferred from homology"/>
<dbReference type="GO" id="GO:0044322">
    <property type="term" value="C:endoplasmic reticulum quality control compartment"/>
    <property type="evidence" value="ECO:0007669"/>
    <property type="project" value="GOC"/>
</dbReference>
<keyword evidence="7 9" id="KW-0378">Hydrolase</keyword>
<keyword evidence="7" id="KW-0326">Glycosidase</keyword>
<evidence type="ECO:0000256" key="8">
    <source>
        <dbReference type="SAM" id="MobiDB-lite"/>
    </source>
</evidence>
<dbReference type="InterPro" id="IPR001382">
    <property type="entry name" value="Glyco_hydro_47"/>
</dbReference>
<dbReference type="Pfam" id="PF01532">
    <property type="entry name" value="Glyco_hydro_47"/>
    <property type="match status" value="1"/>
</dbReference>
<keyword evidence="6" id="KW-0479">Metal-binding</keyword>
<dbReference type="GO" id="GO:0036503">
    <property type="term" value="P:ERAD pathway"/>
    <property type="evidence" value="ECO:0007669"/>
    <property type="project" value="UniProtKB-ARBA"/>
</dbReference>
<organism evidence="9 10">
    <name type="scientific">Sporothrix brasiliensis 5110</name>
    <dbReference type="NCBI Taxonomy" id="1398154"/>
    <lineage>
        <taxon>Eukaryota</taxon>
        <taxon>Fungi</taxon>
        <taxon>Dikarya</taxon>
        <taxon>Ascomycota</taxon>
        <taxon>Pezizomycotina</taxon>
        <taxon>Sordariomycetes</taxon>
        <taxon>Sordariomycetidae</taxon>
        <taxon>Ophiostomatales</taxon>
        <taxon>Ophiostomataceae</taxon>
        <taxon>Sporothrix</taxon>
    </lineage>
</organism>
<dbReference type="InterPro" id="IPR012341">
    <property type="entry name" value="6hp_glycosidase-like_sf"/>
</dbReference>
<dbReference type="PRINTS" id="PR00747">
    <property type="entry name" value="GLYHDRLASE47"/>
</dbReference>
<accession>A0A0C2IJY3</accession>
<dbReference type="GeneID" id="63679598"/>
<reference evidence="9 10" key="1">
    <citation type="journal article" date="2014" name="BMC Genomics">
        <title>Comparative genomics of the major fungal agents of human and animal Sporotrichosis: Sporothrix schenckii and Sporothrix brasiliensis.</title>
        <authorList>
            <person name="Teixeira M.M."/>
            <person name="de Almeida L.G."/>
            <person name="Kubitschek-Barreira P."/>
            <person name="Alves F.L."/>
            <person name="Kioshima E.S."/>
            <person name="Abadio A.K."/>
            <person name="Fernandes L."/>
            <person name="Derengowski L.S."/>
            <person name="Ferreira K.S."/>
            <person name="Souza R.C."/>
            <person name="Ruiz J.C."/>
            <person name="de Andrade N.C."/>
            <person name="Paes H.C."/>
            <person name="Nicola A.M."/>
            <person name="Albuquerque P."/>
            <person name="Gerber A.L."/>
            <person name="Martins V.P."/>
            <person name="Peconick L.D."/>
            <person name="Neto A.V."/>
            <person name="Chaucanez C.B."/>
            <person name="Silva P.A."/>
            <person name="Cunha O.L."/>
            <person name="de Oliveira F.F."/>
            <person name="dos Santos T.C."/>
            <person name="Barros A.L."/>
            <person name="Soares M.A."/>
            <person name="de Oliveira L.M."/>
            <person name="Marini M.M."/>
            <person name="Villalobos-Duno H."/>
            <person name="Cunha M.M."/>
            <person name="de Hoog S."/>
            <person name="da Silveira J.F."/>
            <person name="Henrissat B."/>
            <person name="Nino-Vega G.A."/>
            <person name="Cisalpino P.S."/>
            <person name="Mora-Montes H.M."/>
            <person name="Almeida S.R."/>
            <person name="Stajich J.E."/>
            <person name="Lopes-Bezerra L.M."/>
            <person name="Vasconcelos A.T."/>
            <person name="Felipe M.S."/>
        </authorList>
    </citation>
    <scope>NUCLEOTIDE SEQUENCE [LARGE SCALE GENOMIC DNA]</scope>
    <source>
        <strain evidence="9 10">5110</strain>
    </source>
</reference>
<evidence type="ECO:0000256" key="1">
    <source>
        <dbReference type="ARBA" id="ARBA00004240"/>
    </source>
</evidence>
<comment type="subcellular location">
    <subcellularLocation>
        <location evidence="1">Endoplasmic reticulum</location>
    </subcellularLocation>
</comment>
<dbReference type="HOGENOM" id="CLU_003818_2_0_1"/>
<feature type="active site" evidence="5">
    <location>
        <position position="536"/>
    </location>
</feature>
<keyword evidence="4" id="KW-0325">Glycoprotein</keyword>
<dbReference type="AlphaFoldDB" id="A0A0C2IJY3"/>
<feature type="compositionally biased region" description="Basic and acidic residues" evidence="8">
    <location>
        <begin position="665"/>
        <end position="682"/>
    </location>
</feature>
<dbReference type="GO" id="GO:0016020">
    <property type="term" value="C:membrane"/>
    <property type="evidence" value="ECO:0007669"/>
    <property type="project" value="InterPro"/>
</dbReference>
<keyword evidence="6" id="KW-0106">Calcium</keyword>
<sequence length="1230" mass="133885">MSGLGGIDRRPMAAAAVGGHVRSRTASFLLPILLLLLACAWLPFARAMMGPDRMAELRRATVDMFYHGFDNYMHIAFPEDELRPVSCVPLTRDNLNPRNVELNDVLGNYSLTLIDSLSTLAILASAPPEDGDAGAKALRDFQDGVAALVQQYGDGRPGPSGAGLRGRGFDMDSKVQVFETVIRGVGGLLSAHLFAVGELPITGYVPPPAPAHPSERQTPIPWPNNFVYDGQLLRLALDLATRLLPAFYTPTGMPYPRVNLRHGIPFYVNSPLHGDSTGNDGSGGSARQRASGPVEITETCSAGAGSLVLEFTVLSRLTGDLRFEQLAKRAFWAVWYRRSDIGLIGAGVDAEQGGWIGAYSVIGAGADSFFEYALKTHILLSGHDLPNRTLAARPPAHHRVPVWIQDVTTGAETALAWHDPNAIFPVLSDAENAPESFLDAWHLAHAAIKRHLYSDREHPHYVNVNLWTGSLAAQWIDSLGAYYSGLLTLAGELEEAIETNLLYTAVWAKYAALPERWSVRDRTVEGGLGWWPLRPEFIESVYHIYRATKDPWYLYVGEMVQRDITRRCWTECGWAGLQNVMSGEMSDRMESFFLGETAKYMYLLYDDRHPLNSLDAAYVFTTEGHPLIIPKRRRAQDSLKSESVRRKNAKKDKTATKNAAKGTKKTKEPKITSTKETKEPEPTRSGIPGQPEPDTTDAGDLGWYDNDGFTNVCPLPPHPDLFTGSAVTARRNIYHAAKMLELHLMPAKGAEGNASTSANGRPSRHASSFFPWTLPEAMLPTNGTSSKVQQPTEMSLEFSAQPPEAAVAGQGNGNGIHGNLLSAANLLNRVAPDKIRVNSISGLKLIFRLEEENGERSWRVTRVNGVPLGRDERLLLDRALVSHISDARFNLVRDPTIAKLHHLHHAVWMSSPQEGEPDGPVVVLLDDSSNADTEDGTDERETNDHSHGAPHHDNRDAIEDGQTADDRSCASTSGLTTLVKSFWRQIVSSLDGPAHATPVPGSAMGQRRHPLHHASFCNKSGGAGRRRSTGPPLNVVLNSTGVTPTGIGAASLPSIDIPAGAVLPASGPVSLDLLPWRSVYAGGQACDAPLPETAVRDHQVLVLRRGGCTFSDKLANIPSFAASPRRLQLVVVVSDDDDVRVGSSGPGGPLSPMTFHDDPQDFVRPLLDETQRTPSGLVRWQPLAMVMVGGGEEAYRQLAGARQFGLTRRYSVESQGVRIRNVLIDDGDEV</sequence>
<dbReference type="GO" id="GO:0005975">
    <property type="term" value="P:carbohydrate metabolic process"/>
    <property type="evidence" value="ECO:0007669"/>
    <property type="project" value="InterPro"/>
</dbReference>
<dbReference type="RefSeq" id="XP_040617476.1">
    <property type="nucleotide sequence ID" value="XM_040764677.1"/>
</dbReference>
<feature type="compositionally biased region" description="Basic and acidic residues" evidence="8">
    <location>
        <begin position="939"/>
        <end position="968"/>
    </location>
</feature>
<name>A0A0C2IJY3_9PEZI</name>
<evidence type="ECO:0000256" key="4">
    <source>
        <dbReference type="ARBA" id="ARBA00023180"/>
    </source>
</evidence>
<protein>
    <recommendedName>
        <fullName evidence="7">alpha-1,2-Mannosidase</fullName>
        <ecNumber evidence="7">3.2.1.-</ecNumber>
    </recommendedName>
</protein>
<keyword evidence="3" id="KW-0256">Endoplasmic reticulum</keyword>
<evidence type="ECO:0000256" key="5">
    <source>
        <dbReference type="PIRSR" id="PIRSR601382-1"/>
    </source>
</evidence>
<dbReference type="PANTHER" id="PTHR45679:SF5">
    <property type="entry name" value="ER DEGRADATION-ENHANCING ALPHA-MANNOSIDASE-LIKE PROTEIN 1"/>
    <property type="match status" value="1"/>
</dbReference>
<dbReference type="PANTHER" id="PTHR45679">
    <property type="entry name" value="ER DEGRADATION-ENHANCING ALPHA-MANNOSIDASE-LIKE PROTEIN 2"/>
    <property type="match status" value="1"/>
</dbReference>
<feature type="active site" description="Proton donor" evidence="5">
    <location>
        <position position="179"/>
    </location>
</feature>
<gene>
    <name evidence="9" type="ORF">SPBR_06421</name>
</gene>
<feature type="binding site" evidence="6">
    <location>
        <position position="622"/>
    </location>
    <ligand>
        <name>Ca(2+)</name>
        <dbReference type="ChEBI" id="CHEBI:29108"/>
    </ligand>
</feature>
<comment type="caution">
    <text evidence="9">The sequence shown here is derived from an EMBL/GenBank/DDBJ whole genome shotgun (WGS) entry which is preliminary data.</text>
</comment>
<evidence type="ECO:0000313" key="10">
    <source>
        <dbReference type="Proteomes" id="UP000031575"/>
    </source>
</evidence>
<keyword evidence="10" id="KW-1185">Reference proteome</keyword>